<dbReference type="SMART" id="SM00487">
    <property type="entry name" value="DEXDc"/>
    <property type="match status" value="1"/>
</dbReference>
<evidence type="ECO:0000256" key="2">
    <source>
        <dbReference type="ARBA" id="ARBA00006637"/>
    </source>
</evidence>
<dbReference type="GO" id="GO:0097550">
    <property type="term" value="C:transcription preinitiation complex"/>
    <property type="evidence" value="ECO:0007669"/>
    <property type="project" value="TreeGrafter"/>
</dbReference>
<dbReference type="GO" id="GO:0005675">
    <property type="term" value="C:transcription factor TFIIH holo complex"/>
    <property type="evidence" value="ECO:0007669"/>
    <property type="project" value="TreeGrafter"/>
</dbReference>
<dbReference type="EMBL" id="OU466863">
    <property type="protein sequence ID" value="CAH2080180.1"/>
    <property type="molecule type" value="Genomic_DNA"/>
</dbReference>
<evidence type="ECO:0000313" key="19">
    <source>
        <dbReference type="EMBL" id="CAH2080180.1"/>
    </source>
</evidence>
<feature type="domain" description="Helicase ATP-binding" evidence="17">
    <location>
        <begin position="293"/>
        <end position="455"/>
    </location>
</feature>
<evidence type="ECO:0000256" key="13">
    <source>
        <dbReference type="ARBA" id="ARBA00034808"/>
    </source>
</evidence>
<keyword evidence="10" id="KW-0413">Isomerase</keyword>
<dbReference type="PANTHER" id="PTHR11274">
    <property type="entry name" value="RAD25/XP-B DNA REPAIR HELICASE"/>
    <property type="match status" value="1"/>
</dbReference>
<keyword evidence="3" id="KW-0547">Nucleotide-binding</keyword>
<dbReference type="GO" id="GO:0043138">
    <property type="term" value="F:3'-5' DNA helicase activity"/>
    <property type="evidence" value="ECO:0007669"/>
    <property type="project" value="UniProtKB-EC"/>
</dbReference>
<evidence type="ECO:0000256" key="5">
    <source>
        <dbReference type="ARBA" id="ARBA00022801"/>
    </source>
</evidence>
<accession>A0AAU9T5I7</accession>
<feature type="region of interest" description="Disordered" evidence="16">
    <location>
        <begin position="738"/>
        <end position="759"/>
    </location>
</feature>
<comment type="similarity">
    <text evidence="2">Belongs to the helicase family. RAD25/XPB subfamily.</text>
</comment>
<sequence length="767" mass="87251">MGHGERGRSSKKIKYGGKDDQKMKNIQNEEHYLGDDSDEDSRDVEGEKKIRDNRRLQLKPDHVNRPLWACADGKIFLETFSPLYKQAYDFLIAIAEPVCRPESMHEYNLTPHSLYAAVSVGLETETIISVLNKLSKTKLPEEMIEFIHESTANYGKVKLVLKRNRYFIESPFPEVLKKLLSNDDIRNARLSSEPYGGDGFTMNKTSGELEAGPGELLTEAELAAAAEEKETHSFEIDPAKVEIVKQRCLPSDLNYPMLEEYDFRNDNVNPDLDMELKPHAQPRPYQEKSLSKMFGNGRARSGIIVLPCGAGKSLVGVSAAARIKKSCLCLATNAVSVDQWAFQFKLWSTIRDDQICRFTSDSKERFRGNAGVVVTTYNMVAFGGKRSEESEKIIEEMRNREWGLLLMDEVHVVPANMFRKVISITKSHCKLGLTATLVREDEKITDLNFLIGPKLYEANWLDLVKGGFIANVQCAEVWCPMTKEFFAEYLKKENSKKKQALYVMNPNKFRACEFLIRFHEEQRGDKIIVFADNLFALTEYAMKLRKPMIYGATSHIERTKILEAFKTSKDLNTVFLSKVGDNSIDIPEANVIIQISSHAGSRRQEAQRLGRILRAKGKLEDRMAGGKEEYNAFFYSLVSTDTQEMYYSTKRQQFLIDQGYSFKVITSLPPPDAGSSLSYSTQQEQLSLLAKVLNAGDDMVGLEQLEEDTDGMALQKERRNRSMSEMSGGKGMVYMEYNSGRHKSSSQQFKKPKDPTKRHNLFRKRFV</sequence>
<dbReference type="SUPFAM" id="SSF52540">
    <property type="entry name" value="P-loop containing nucleoside triphosphate hydrolases"/>
    <property type="match status" value="2"/>
</dbReference>
<dbReference type="GO" id="GO:0000112">
    <property type="term" value="C:nucleotide-excision repair factor 3 complex"/>
    <property type="evidence" value="ECO:0007669"/>
    <property type="project" value="TreeGrafter"/>
</dbReference>
<feature type="compositionally biased region" description="Basic and acidic residues" evidence="16">
    <location>
        <begin position="16"/>
        <end position="34"/>
    </location>
</feature>
<dbReference type="InterPro" id="IPR006935">
    <property type="entry name" value="Helicase/UvrB_N"/>
</dbReference>
<dbReference type="InterPro" id="IPR032438">
    <property type="entry name" value="ERCC3_RAD25_C"/>
</dbReference>
<evidence type="ECO:0000256" key="10">
    <source>
        <dbReference type="ARBA" id="ARBA00023235"/>
    </source>
</evidence>
<dbReference type="FunFam" id="3.40.50.300:FF:000117">
    <property type="entry name" value="Putative DNA repair helicase rad25"/>
    <property type="match status" value="1"/>
</dbReference>
<feature type="domain" description="Helicase C-terminal" evidence="18">
    <location>
        <begin position="510"/>
        <end position="676"/>
    </location>
</feature>
<dbReference type="NCBIfam" id="TIGR00603">
    <property type="entry name" value="rad25"/>
    <property type="match status" value="1"/>
</dbReference>
<dbReference type="Proteomes" id="UP000836841">
    <property type="component" value="Chromosome 7"/>
</dbReference>
<evidence type="ECO:0000256" key="6">
    <source>
        <dbReference type="ARBA" id="ARBA00022806"/>
    </source>
</evidence>
<evidence type="ECO:0000313" key="20">
    <source>
        <dbReference type="Proteomes" id="UP000836841"/>
    </source>
</evidence>
<evidence type="ECO:0000256" key="11">
    <source>
        <dbReference type="ARBA" id="ARBA00023242"/>
    </source>
</evidence>
<dbReference type="AlphaFoldDB" id="A0AAU9T5I7"/>
<dbReference type="Pfam" id="PF04851">
    <property type="entry name" value="ResIII"/>
    <property type="match status" value="1"/>
</dbReference>
<evidence type="ECO:0000256" key="16">
    <source>
        <dbReference type="SAM" id="MobiDB-lite"/>
    </source>
</evidence>
<protein>
    <recommendedName>
        <fullName evidence="13">DNA 3'-5' helicase</fullName>
        <ecNumber evidence="13">5.6.2.4</ecNumber>
    </recommendedName>
</protein>
<organism evidence="19 20">
    <name type="scientific">Thlaspi arvense</name>
    <name type="common">Field penny-cress</name>
    <dbReference type="NCBI Taxonomy" id="13288"/>
    <lineage>
        <taxon>Eukaryota</taxon>
        <taxon>Viridiplantae</taxon>
        <taxon>Streptophyta</taxon>
        <taxon>Embryophyta</taxon>
        <taxon>Tracheophyta</taxon>
        <taxon>Spermatophyta</taxon>
        <taxon>Magnoliopsida</taxon>
        <taxon>eudicotyledons</taxon>
        <taxon>Gunneridae</taxon>
        <taxon>Pentapetalae</taxon>
        <taxon>rosids</taxon>
        <taxon>malvids</taxon>
        <taxon>Brassicales</taxon>
        <taxon>Brassicaceae</taxon>
        <taxon>Thlaspideae</taxon>
        <taxon>Thlaspi</taxon>
    </lineage>
</organism>
<dbReference type="InterPro" id="IPR050615">
    <property type="entry name" value="ATP-dep_DNA_Helicase"/>
</dbReference>
<keyword evidence="7" id="KW-0067">ATP-binding</keyword>
<evidence type="ECO:0000256" key="3">
    <source>
        <dbReference type="ARBA" id="ARBA00022741"/>
    </source>
</evidence>
<keyword evidence="4" id="KW-0227">DNA damage</keyword>
<dbReference type="PROSITE" id="PS51192">
    <property type="entry name" value="HELICASE_ATP_BIND_1"/>
    <property type="match status" value="1"/>
</dbReference>
<evidence type="ECO:0000256" key="8">
    <source>
        <dbReference type="ARBA" id="ARBA00023125"/>
    </source>
</evidence>
<name>A0AAU9T5I7_THLAR</name>
<dbReference type="SMART" id="SM00490">
    <property type="entry name" value="HELICc"/>
    <property type="match status" value="1"/>
</dbReference>
<dbReference type="PANTHER" id="PTHR11274:SF0">
    <property type="entry name" value="GENERAL TRANSCRIPTION AND DNA REPAIR FACTOR IIH HELICASE SUBUNIT XPB"/>
    <property type="match status" value="1"/>
</dbReference>
<dbReference type="GO" id="GO:0005524">
    <property type="term" value="F:ATP binding"/>
    <property type="evidence" value="ECO:0007669"/>
    <property type="project" value="UniProtKB-KW"/>
</dbReference>
<keyword evidence="20" id="KW-1185">Reference proteome</keyword>
<dbReference type="FunFam" id="3.40.50.300:FF:000077">
    <property type="entry name" value="Probable DNA repair helicase RAD25"/>
    <property type="match status" value="1"/>
</dbReference>
<keyword evidence="6" id="KW-0347">Helicase</keyword>
<evidence type="ECO:0000256" key="1">
    <source>
        <dbReference type="ARBA" id="ARBA00004123"/>
    </source>
</evidence>
<dbReference type="PROSITE" id="PS51194">
    <property type="entry name" value="HELICASE_CTER"/>
    <property type="match status" value="1"/>
</dbReference>
<evidence type="ECO:0000256" key="7">
    <source>
        <dbReference type="ARBA" id="ARBA00022840"/>
    </source>
</evidence>
<dbReference type="GO" id="GO:0006289">
    <property type="term" value="P:nucleotide-excision repair"/>
    <property type="evidence" value="ECO:0007669"/>
    <property type="project" value="InterPro"/>
</dbReference>
<evidence type="ECO:0000256" key="9">
    <source>
        <dbReference type="ARBA" id="ARBA00023204"/>
    </source>
</evidence>
<keyword evidence="8" id="KW-0238">DNA-binding</keyword>
<dbReference type="Pfam" id="PF16203">
    <property type="entry name" value="ERCC3_RAD25_C"/>
    <property type="match status" value="1"/>
</dbReference>
<evidence type="ECO:0000256" key="4">
    <source>
        <dbReference type="ARBA" id="ARBA00022763"/>
    </source>
</evidence>
<comment type="catalytic activity">
    <reaction evidence="14">
        <text>ATP + H2O = ADP + phosphate + H(+)</text>
        <dbReference type="Rhea" id="RHEA:13065"/>
        <dbReference type="ChEBI" id="CHEBI:15377"/>
        <dbReference type="ChEBI" id="CHEBI:15378"/>
        <dbReference type="ChEBI" id="CHEBI:30616"/>
        <dbReference type="ChEBI" id="CHEBI:43474"/>
        <dbReference type="ChEBI" id="CHEBI:456216"/>
        <dbReference type="EC" id="5.6.2.4"/>
    </reaction>
</comment>
<evidence type="ECO:0000256" key="15">
    <source>
        <dbReference type="ARBA" id="ARBA00065951"/>
    </source>
</evidence>
<comment type="subunit">
    <text evidence="15">Component of the 7-subunit TFIIH core complex composed of XPB, XPD, TFB1/GTF2H1, GTF2H2/P44, TFB4/GTF2H3, TFB2/GTF2H4 and TFB5/GTF2H5, which is active in NER. The core complex associates with the 3-subunit CDK-activating kinase (CAK) module composed of CYCH1/cyclin H1, CDKD and MAT1/At4g30820 to form the 10-subunit holoenzyme (holo-TFIIH) active in transcription.</text>
</comment>
<reference evidence="19 20" key="1">
    <citation type="submission" date="2022-03" db="EMBL/GenBank/DDBJ databases">
        <authorList>
            <person name="Nunn A."/>
            <person name="Chopra R."/>
            <person name="Nunn A."/>
            <person name="Contreras Garrido A."/>
        </authorList>
    </citation>
    <scope>NUCLEOTIDE SEQUENCE [LARGE SCALE GENOMIC DNA]</scope>
</reference>
<feature type="region of interest" description="Disordered" evidence="16">
    <location>
        <begin position="1"/>
        <end position="48"/>
    </location>
</feature>
<dbReference type="InterPro" id="IPR027417">
    <property type="entry name" value="P-loop_NTPase"/>
</dbReference>
<evidence type="ECO:0000256" key="14">
    <source>
        <dbReference type="ARBA" id="ARBA00048988"/>
    </source>
</evidence>
<evidence type="ECO:0000256" key="12">
    <source>
        <dbReference type="ARBA" id="ARBA00034617"/>
    </source>
</evidence>
<dbReference type="GO" id="GO:0003677">
    <property type="term" value="F:DNA binding"/>
    <property type="evidence" value="ECO:0007669"/>
    <property type="project" value="UniProtKB-KW"/>
</dbReference>
<dbReference type="GO" id="GO:0016787">
    <property type="term" value="F:hydrolase activity"/>
    <property type="evidence" value="ECO:0007669"/>
    <property type="project" value="UniProtKB-KW"/>
</dbReference>
<dbReference type="EC" id="5.6.2.4" evidence="13"/>
<dbReference type="InterPro" id="IPR001650">
    <property type="entry name" value="Helicase_C-like"/>
</dbReference>
<dbReference type="Pfam" id="PF13625">
    <property type="entry name" value="Helicase_C_3"/>
    <property type="match status" value="1"/>
</dbReference>
<proteinExistence type="inferred from homology"/>
<comment type="subcellular location">
    <subcellularLocation>
        <location evidence="1">Nucleus</location>
    </subcellularLocation>
</comment>
<dbReference type="InterPro" id="IPR001161">
    <property type="entry name" value="XPB/Ssl2"/>
</dbReference>
<comment type="catalytic activity">
    <reaction evidence="12">
        <text>Couples ATP hydrolysis with the unwinding of duplex DNA by translocating in the 3'-5' direction.</text>
        <dbReference type="EC" id="5.6.2.4"/>
    </reaction>
</comment>
<dbReference type="GO" id="GO:0006367">
    <property type="term" value="P:transcription initiation at RNA polymerase II promoter"/>
    <property type="evidence" value="ECO:0007669"/>
    <property type="project" value="InterPro"/>
</dbReference>
<dbReference type="Gene3D" id="3.40.50.300">
    <property type="entry name" value="P-loop containing nucleotide triphosphate hydrolases"/>
    <property type="match status" value="2"/>
</dbReference>
<gene>
    <name evidence="19" type="ORF">TAV2_LOCUS23412</name>
</gene>
<evidence type="ECO:0000259" key="18">
    <source>
        <dbReference type="PROSITE" id="PS51194"/>
    </source>
</evidence>
<keyword evidence="11" id="KW-0539">Nucleus</keyword>
<keyword evidence="5" id="KW-0378">Hydrolase</keyword>
<dbReference type="PRINTS" id="PR00851">
    <property type="entry name" value="XRODRMPGMNTB"/>
</dbReference>
<dbReference type="InterPro" id="IPR032830">
    <property type="entry name" value="XPB/Ssl2_N"/>
</dbReference>
<dbReference type="InterPro" id="IPR014001">
    <property type="entry name" value="Helicase_ATP-bd"/>
</dbReference>
<keyword evidence="9" id="KW-0234">DNA repair</keyword>
<dbReference type="GO" id="GO:0009411">
    <property type="term" value="P:response to UV"/>
    <property type="evidence" value="ECO:0007669"/>
    <property type="project" value="UniProtKB-ARBA"/>
</dbReference>
<dbReference type="CDD" id="cd18029">
    <property type="entry name" value="DEXHc_XPB"/>
    <property type="match status" value="1"/>
</dbReference>
<dbReference type="CDD" id="cd18789">
    <property type="entry name" value="SF2_C_XPB"/>
    <property type="match status" value="1"/>
</dbReference>
<evidence type="ECO:0000259" key="17">
    <source>
        <dbReference type="PROSITE" id="PS51192"/>
    </source>
</evidence>